<keyword evidence="6 8" id="KW-1133">Transmembrane helix</keyword>
<name>A0AAE4BSE8_9BACT</name>
<evidence type="ECO:0000256" key="5">
    <source>
        <dbReference type="ARBA" id="ARBA00022692"/>
    </source>
</evidence>
<keyword evidence="8" id="KW-0769">Symport</keyword>
<feature type="transmembrane region" description="Helical" evidence="8">
    <location>
        <begin position="249"/>
        <end position="269"/>
    </location>
</feature>
<feature type="transmembrane region" description="Helical" evidence="8">
    <location>
        <begin position="275"/>
        <end position="299"/>
    </location>
</feature>
<dbReference type="Gene3D" id="1.20.1740.10">
    <property type="entry name" value="Amino acid/polyamine transporter I"/>
    <property type="match status" value="1"/>
</dbReference>
<proteinExistence type="inferred from homology"/>
<keyword evidence="4 8" id="KW-1003">Cell membrane</keyword>
<evidence type="ECO:0000256" key="2">
    <source>
        <dbReference type="ARBA" id="ARBA00009261"/>
    </source>
</evidence>
<dbReference type="PANTHER" id="PTHR30330">
    <property type="entry name" value="AGSS FAMILY TRANSPORTER, SODIUM-ALANINE"/>
    <property type="match status" value="1"/>
</dbReference>
<dbReference type="GO" id="GO:0005886">
    <property type="term" value="C:plasma membrane"/>
    <property type="evidence" value="ECO:0007669"/>
    <property type="project" value="UniProtKB-SubCell"/>
</dbReference>
<comment type="similarity">
    <text evidence="2 8">Belongs to the alanine or glycine:cation symporter (AGCS) (TC 2.A.25) family.</text>
</comment>
<evidence type="ECO:0000256" key="1">
    <source>
        <dbReference type="ARBA" id="ARBA00004651"/>
    </source>
</evidence>
<dbReference type="PRINTS" id="PR00175">
    <property type="entry name" value="NAALASMPORT"/>
</dbReference>
<evidence type="ECO:0000313" key="9">
    <source>
        <dbReference type="EMBL" id="MDR6238317.1"/>
    </source>
</evidence>
<dbReference type="InterPro" id="IPR001463">
    <property type="entry name" value="Na/Ala_symport"/>
</dbReference>
<feature type="transmembrane region" description="Helical" evidence="8">
    <location>
        <begin position="421"/>
        <end position="442"/>
    </location>
</feature>
<dbReference type="NCBIfam" id="TIGR00835">
    <property type="entry name" value="agcS"/>
    <property type="match status" value="1"/>
</dbReference>
<evidence type="ECO:0000256" key="3">
    <source>
        <dbReference type="ARBA" id="ARBA00022448"/>
    </source>
</evidence>
<comment type="caution">
    <text evidence="8">Lacks conserved residue(s) required for the propagation of feature annotation.</text>
</comment>
<reference evidence="9" key="1">
    <citation type="submission" date="2023-07" db="EMBL/GenBank/DDBJ databases">
        <title>Genomic Encyclopedia of Type Strains, Phase IV (KMG-IV): sequencing the most valuable type-strain genomes for metagenomic binning, comparative biology and taxonomic classification.</title>
        <authorList>
            <person name="Goeker M."/>
        </authorList>
    </citation>
    <scope>NUCLEOTIDE SEQUENCE</scope>
    <source>
        <strain evidence="9">DSM 26174</strain>
    </source>
</reference>
<feature type="transmembrane region" description="Helical" evidence="8">
    <location>
        <begin position="221"/>
        <end position="242"/>
    </location>
</feature>
<dbReference type="Proteomes" id="UP001185092">
    <property type="component" value="Unassembled WGS sequence"/>
</dbReference>
<evidence type="ECO:0000256" key="7">
    <source>
        <dbReference type="ARBA" id="ARBA00023136"/>
    </source>
</evidence>
<feature type="transmembrane region" description="Helical" evidence="8">
    <location>
        <begin position="172"/>
        <end position="193"/>
    </location>
</feature>
<dbReference type="EMBL" id="JAVDQD010000001">
    <property type="protein sequence ID" value="MDR6238317.1"/>
    <property type="molecule type" value="Genomic_DNA"/>
</dbReference>
<protein>
    <submittedName>
        <fullName evidence="9">AGCS family alanine or glycine:cation symporter</fullName>
    </submittedName>
</protein>
<sequence>MAQLGGMMLLSTMNQNFGAFVNWLESTIFYSISLNENVSIPLVVVWLMVASIVFTVYFNFINIRGFKHAIDVVRGKYDDPNDTGEVSHFQALTTALSGTVGIGNIAGVALAVSIGGPGATFWMILGGLLGMANKFAECTLAVKYRNVHADGEVSGGPMYYLQKGFAQRGFPIVGKLAAVFFAIACIGGAMGAANMFQINQATQQLVQVTGAENSFFHGNEWVFGLIMATLVGAVIIGGIKSIAKVTDKIVPFMVGVYFLGVMTVLITHIDKVPNALWLIIDGAFNAPAISGGFLGVMVFGFQRAFFSNEAGIGSAAIAHSAAKTDEPVSEGIVALLEPVIDTVVVCTMTALVIIITGEYQTGQTEGVLLTSRAFGSVISWFPSVLSFAVILFALSTIISWSYYGLKAWTFLFGETRQSEMIFKFIFCLTIILGSTVTLGDVFRFSDCMIFSMCIPNVFGLYMFAPELKKDLDAYFAKLKTGEIKEYA</sequence>
<accession>A0AAE4BSE8</accession>
<feature type="transmembrane region" description="Helical" evidence="8">
    <location>
        <begin position="377"/>
        <end position="400"/>
    </location>
</feature>
<gene>
    <name evidence="9" type="ORF">HNQ88_001293</name>
</gene>
<evidence type="ECO:0000256" key="6">
    <source>
        <dbReference type="ARBA" id="ARBA00022989"/>
    </source>
</evidence>
<organism evidence="9 10">
    <name type="scientific">Aureibacter tunicatorum</name>
    <dbReference type="NCBI Taxonomy" id="866807"/>
    <lineage>
        <taxon>Bacteria</taxon>
        <taxon>Pseudomonadati</taxon>
        <taxon>Bacteroidota</taxon>
        <taxon>Cytophagia</taxon>
        <taxon>Cytophagales</taxon>
        <taxon>Persicobacteraceae</taxon>
        <taxon>Aureibacter</taxon>
    </lineage>
</organism>
<dbReference type="Pfam" id="PF01235">
    <property type="entry name" value="Na_Ala_symp"/>
    <property type="match status" value="1"/>
</dbReference>
<dbReference type="GO" id="GO:0005283">
    <property type="term" value="F:amino acid:sodium symporter activity"/>
    <property type="evidence" value="ECO:0007669"/>
    <property type="project" value="InterPro"/>
</dbReference>
<keyword evidence="3 8" id="KW-0813">Transport</keyword>
<feature type="transmembrane region" description="Helical" evidence="8">
    <location>
        <begin position="38"/>
        <end position="60"/>
    </location>
</feature>
<keyword evidence="7 8" id="KW-0472">Membrane</keyword>
<dbReference type="PANTHER" id="PTHR30330:SF3">
    <property type="entry name" value="TRANSCRIPTIONAL REGULATOR, LRP FAMILY"/>
    <property type="match status" value="1"/>
</dbReference>
<dbReference type="RefSeq" id="WP_309937797.1">
    <property type="nucleotide sequence ID" value="NZ_AP025305.1"/>
</dbReference>
<evidence type="ECO:0000256" key="8">
    <source>
        <dbReference type="RuleBase" id="RU363064"/>
    </source>
</evidence>
<dbReference type="AlphaFoldDB" id="A0AAE4BSE8"/>
<keyword evidence="10" id="KW-1185">Reference proteome</keyword>
<evidence type="ECO:0000256" key="4">
    <source>
        <dbReference type="ARBA" id="ARBA00022475"/>
    </source>
</evidence>
<comment type="subcellular location">
    <subcellularLocation>
        <location evidence="1 8">Cell membrane</location>
        <topology evidence="1 8">Multi-pass membrane protein</topology>
    </subcellularLocation>
</comment>
<evidence type="ECO:0000313" key="10">
    <source>
        <dbReference type="Proteomes" id="UP001185092"/>
    </source>
</evidence>
<comment type="caution">
    <text evidence="9">The sequence shown here is derived from an EMBL/GenBank/DDBJ whole genome shotgun (WGS) entry which is preliminary data.</text>
</comment>
<keyword evidence="5 8" id="KW-0812">Transmembrane</keyword>